<dbReference type="EMBL" id="JAMZFT010000001">
    <property type="protein sequence ID" value="MCP1335921.1"/>
    <property type="molecule type" value="Genomic_DNA"/>
</dbReference>
<dbReference type="Gene3D" id="1.10.150.20">
    <property type="entry name" value="5' to 3' exonuclease, C-terminal subdomain"/>
    <property type="match status" value="1"/>
</dbReference>
<feature type="coiled-coil region" evidence="1">
    <location>
        <begin position="30"/>
        <end position="89"/>
    </location>
</feature>
<evidence type="ECO:0000256" key="1">
    <source>
        <dbReference type="SAM" id="Coils"/>
    </source>
</evidence>
<evidence type="ECO:0000313" key="3">
    <source>
        <dbReference type="Proteomes" id="UP001055804"/>
    </source>
</evidence>
<gene>
    <name evidence="2" type="ORF">NJQ99_05820</name>
</gene>
<dbReference type="Proteomes" id="UP001055804">
    <property type="component" value="Unassembled WGS sequence"/>
</dbReference>
<reference evidence="2" key="1">
    <citation type="submission" date="2022-06" db="EMBL/GenBank/DDBJ databases">
        <title>Isolation and Genomics of Futiania mangrovii gen. nov., sp. nov., a Rare and Metabolically-versatile member in the Class Alphaproteobacteria.</title>
        <authorList>
            <person name="Liu L."/>
            <person name="Huang W.-C."/>
            <person name="Pan J."/>
            <person name="Li J."/>
            <person name="Huang Y."/>
            <person name="Du H."/>
            <person name="Liu Y."/>
            <person name="Li M."/>
        </authorList>
    </citation>
    <scope>NUCLEOTIDE SEQUENCE</scope>
    <source>
        <strain evidence="2">FT118</strain>
    </source>
</reference>
<dbReference type="RefSeq" id="WP_269331846.1">
    <property type="nucleotide sequence ID" value="NZ_JAMZFT010000001.1"/>
</dbReference>
<keyword evidence="1" id="KW-0175">Coiled coil</keyword>
<evidence type="ECO:0000313" key="2">
    <source>
        <dbReference type="EMBL" id="MCP1335921.1"/>
    </source>
</evidence>
<protein>
    <submittedName>
        <fullName evidence="2">Helix-hairpin-helix domain-containing protein</fullName>
    </submittedName>
</protein>
<proteinExistence type="predicted"/>
<sequence length="198" mass="21091">MGFFVTILVGFAIGYAFCFMQRGKREERLHDSWRQRLTQAETQARALRDDLKAAREAGAGGPQGGGAAIDELRQKLMACESERARALAEVDRLKGAGAAARAPAAPSARLLESEAAARAAATGIPAADADAAPDDLTRIKGVGPKLAGLLNELGVFTFAQVAAWTQADIDRVDERLGSFKGRIRRDDWVAQAKTLAKG</sequence>
<organism evidence="2 3">
    <name type="scientific">Futiania mangrovi</name>
    <dbReference type="NCBI Taxonomy" id="2959716"/>
    <lineage>
        <taxon>Bacteria</taxon>
        <taxon>Pseudomonadati</taxon>
        <taxon>Pseudomonadota</taxon>
        <taxon>Alphaproteobacteria</taxon>
        <taxon>Futianiales</taxon>
        <taxon>Futianiaceae</taxon>
        <taxon>Futiania</taxon>
    </lineage>
</organism>
<accession>A0A9J6PBP5</accession>
<comment type="caution">
    <text evidence="2">The sequence shown here is derived from an EMBL/GenBank/DDBJ whole genome shotgun (WGS) entry which is preliminary data.</text>
</comment>
<name>A0A9J6PBP5_9PROT</name>
<dbReference type="AlphaFoldDB" id="A0A9J6PBP5"/>
<keyword evidence="3" id="KW-1185">Reference proteome</keyword>